<sequence length="37" mass="3919">MAMGKEYEKPSADVIILDGEDVVTTSGGGFPDTDIEM</sequence>
<dbReference type="AlphaFoldDB" id="D6EAX9"/>
<reference evidence="1 2" key="2">
    <citation type="submission" date="2010-03" db="EMBL/GenBank/DDBJ databases">
        <authorList>
            <person name="Pajon A."/>
        </authorList>
    </citation>
    <scope>NUCLEOTIDE SEQUENCE [LARGE SCALE GENOMIC DNA]</scope>
    <source>
        <strain evidence="2">7-10-1-b</strain>
    </source>
</reference>
<evidence type="ECO:0000313" key="2">
    <source>
        <dbReference type="Proteomes" id="UP000008805"/>
    </source>
</evidence>
<dbReference type="HOGENOM" id="CLU_3344175_0_0_11"/>
<accession>D6EAX9</accession>
<keyword evidence="2" id="KW-1185">Reference proteome</keyword>
<organism evidence="1 2">
    <name type="scientific">Gordonibacter pamelaeae 7-10-1-b</name>
    <dbReference type="NCBI Taxonomy" id="657308"/>
    <lineage>
        <taxon>Bacteria</taxon>
        <taxon>Bacillati</taxon>
        <taxon>Actinomycetota</taxon>
        <taxon>Coriobacteriia</taxon>
        <taxon>Eggerthellales</taxon>
        <taxon>Eggerthellaceae</taxon>
        <taxon>Gordonibacter</taxon>
    </lineage>
</organism>
<evidence type="ECO:0000313" key="1">
    <source>
        <dbReference type="EMBL" id="CBL04876.1"/>
    </source>
</evidence>
<dbReference type="Proteomes" id="UP000008805">
    <property type="component" value="Chromosome"/>
</dbReference>
<dbReference type="EMBL" id="FP929047">
    <property type="protein sequence ID" value="CBL04876.1"/>
    <property type="molecule type" value="Genomic_DNA"/>
</dbReference>
<gene>
    <name evidence="1" type="ORF">GPA_29240</name>
</gene>
<proteinExistence type="predicted"/>
<reference evidence="1 2" key="1">
    <citation type="submission" date="2010-03" db="EMBL/GenBank/DDBJ databases">
        <title>The genome sequence of Gordonibacter pamelaeae 7-10-1-bT.</title>
        <authorList>
            <consortium name="metaHIT consortium -- http://www.metahit.eu/"/>
            <person name="Pajon A."/>
            <person name="Turner K."/>
            <person name="Parkhill J."/>
            <person name="Timmis K."/>
            <person name="Oxley A."/>
            <person name="Wurdemann D."/>
        </authorList>
    </citation>
    <scope>NUCLEOTIDE SEQUENCE [LARGE SCALE GENOMIC DNA]</scope>
    <source>
        <strain evidence="2">7-10-1-b</strain>
    </source>
</reference>
<dbReference type="KEGG" id="gpa:GPA_29240"/>
<protein>
    <submittedName>
        <fullName evidence="1">Uncharacterized protein</fullName>
    </submittedName>
</protein>
<name>D6EAX9_9ACTN</name>